<evidence type="ECO:0000256" key="2">
    <source>
        <dbReference type="ARBA" id="ARBA00022692"/>
    </source>
</evidence>
<proteinExistence type="predicted"/>
<reference evidence="7 9" key="3">
    <citation type="submission" date="2020-11" db="EMBL/GenBank/DDBJ databases">
        <title>Closed and high quality bacterial genomes of the OMM12 community.</title>
        <authorList>
            <person name="Marbouty M."/>
            <person name="Lamy-Besnier Q."/>
            <person name="Debarbieux L."/>
            <person name="Koszul R."/>
        </authorList>
    </citation>
    <scope>NUCLEOTIDE SEQUENCE [LARGE SCALE GENOMIC DNA]</scope>
    <source>
        <strain evidence="7 9">KB18</strain>
    </source>
</reference>
<dbReference type="EMBL" id="CP065321">
    <property type="protein sequence ID" value="QQR31586.1"/>
    <property type="molecule type" value="Genomic_DNA"/>
</dbReference>
<dbReference type="RefSeq" id="WP_066538134.1">
    <property type="nucleotide sequence ID" value="NZ_CP021422.1"/>
</dbReference>
<accession>A0A1Z2XV30</accession>
<reference evidence="8" key="2">
    <citation type="submission" date="2017-05" db="EMBL/GenBank/DDBJ databases">
        <title>Improved OligoMM genomes.</title>
        <authorList>
            <person name="Garzetti D."/>
        </authorList>
    </citation>
    <scope>NUCLEOTIDE SEQUENCE [LARGE SCALE GENOMIC DNA]</scope>
    <source>
        <strain evidence="8">KB18</strain>
    </source>
</reference>
<feature type="transmembrane region" description="Helical" evidence="5">
    <location>
        <begin position="32"/>
        <end position="54"/>
    </location>
</feature>
<dbReference type="PANTHER" id="PTHR37306:SF1">
    <property type="entry name" value="COLICIN V PRODUCTION PROTEIN"/>
    <property type="match status" value="1"/>
</dbReference>
<evidence type="ECO:0000256" key="5">
    <source>
        <dbReference type="SAM" id="Phobius"/>
    </source>
</evidence>
<dbReference type="GO" id="GO:0009403">
    <property type="term" value="P:toxin biosynthetic process"/>
    <property type="evidence" value="ECO:0007669"/>
    <property type="project" value="InterPro"/>
</dbReference>
<organism evidence="7 9">
    <name type="scientific">Acutalibacter muris</name>
    <dbReference type="NCBI Taxonomy" id="1796620"/>
    <lineage>
        <taxon>Bacteria</taxon>
        <taxon>Bacillati</taxon>
        <taxon>Bacillota</taxon>
        <taxon>Clostridia</taxon>
        <taxon>Eubacteriales</taxon>
        <taxon>Acutalibacteraceae</taxon>
        <taxon>Acutalibacter</taxon>
    </lineage>
</organism>
<dbReference type="Proteomes" id="UP000596035">
    <property type="component" value="Chromosome"/>
</dbReference>
<dbReference type="KEGG" id="amur:ADH66_17585"/>
<dbReference type="InterPro" id="IPR003825">
    <property type="entry name" value="Colicin-V_CvpA"/>
</dbReference>
<keyword evidence="4 5" id="KW-0472">Membrane</keyword>
<feature type="transmembrane region" description="Helical" evidence="5">
    <location>
        <begin position="136"/>
        <end position="157"/>
    </location>
</feature>
<sequence length="231" mass="24216">MGYILDGIILLICLICVLVGVKKGFIHSVVRFLGAVIAALLASTLGGTLAQWLFDTMFRGAMVEKINSSLQALGSENAAAAAGQVLASLPDFLVRALEEAGVTLETVSHAINSQTSGAAGMVVDYLSPVFVNFLKVLAVIVLFFLFTTLARLLAALISDLLRLPILRELDGVLGGAFGFLLALVSVWVVVAGATVFMPMLDSSSQQQVQAALDSSLLTGTLVNMNPLGGMF</sequence>
<keyword evidence="3 5" id="KW-1133">Transmembrane helix</keyword>
<evidence type="ECO:0000313" key="6">
    <source>
        <dbReference type="EMBL" id="ASB42306.1"/>
    </source>
</evidence>
<evidence type="ECO:0000313" key="8">
    <source>
        <dbReference type="Proteomes" id="UP000196710"/>
    </source>
</evidence>
<dbReference type="Pfam" id="PF02674">
    <property type="entry name" value="Colicin_V"/>
    <property type="match status" value="2"/>
</dbReference>
<protein>
    <submittedName>
        <fullName evidence="7">CvpA family protein</fullName>
    </submittedName>
</protein>
<feature type="transmembrane region" description="Helical" evidence="5">
    <location>
        <begin position="177"/>
        <end position="197"/>
    </location>
</feature>
<dbReference type="GO" id="GO:0016020">
    <property type="term" value="C:membrane"/>
    <property type="evidence" value="ECO:0007669"/>
    <property type="project" value="UniProtKB-SubCell"/>
</dbReference>
<evidence type="ECO:0000256" key="4">
    <source>
        <dbReference type="ARBA" id="ARBA00023136"/>
    </source>
</evidence>
<dbReference type="PANTHER" id="PTHR37306">
    <property type="entry name" value="COLICIN V PRODUCTION PROTEIN"/>
    <property type="match status" value="1"/>
</dbReference>
<dbReference type="Proteomes" id="UP000196710">
    <property type="component" value="Chromosome"/>
</dbReference>
<evidence type="ECO:0000256" key="3">
    <source>
        <dbReference type="ARBA" id="ARBA00022989"/>
    </source>
</evidence>
<feature type="transmembrane region" description="Helical" evidence="5">
    <location>
        <begin position="7"/>
        <end position="26"/>
    </location>
</feature>
<comment type="subcellular location">
    <subcellularLocation>
        <location evidence="1">Membrane</location>
        <topology evidence="1">Multi-pass membrane protein</topology>
    </subcellularLocation>
</comment>
<dbReference type="EMBL" id="CP021422">
    <property type="protein sequence ID" value="ASB42306.1"/>
    <property type="molecule type" value="Genomic_DNA"/>
</dbReference>
<keyword evidence="8" id="KW-1185">Reference proteome</keyword>
<keyword evidence="2 5" id="KW-0812">Transmembrane</keyword>
<name>A0A1Z2XV30_9FIRM</name>
<evidence type="ECO:0000256" key="1">
    <source>
        <dbReference type="ARBA" id="ARBA00004141"/>
    </source>
</evidence>
<evidence type="ECO:0000313" key="7">
    <source>
        <dbReference type="EMBL" id="QQR31586.1"/>
    </source>
</evidence>
<gene>
    <name evidence="6" type="ORF">ADH66_17585</name>
    <name evidence="7" type="ORF">I5Q82_07990</name>
</gene>
<evidence type="ECO:0000313" key="9">
    <source>
        <dbReference type="Proteomes" id="UP000596035"/>
    </source>
</evidence>
<reference evidence="6" key="1">
    <citation type="journal article" date="2017" name="Genome Announc.">
        <title>High-Quality Whole-Genome Sequences of the Oligo-Mouse-Microbiota Bacterial Community.</title>
        <authorList>
            <person name="Garzetti D."/>
            <person name="Brugiroux S."/>
            <person name="Bunk B."/>
            <person name="Pukall R."/>
            <person name="McCoy K.D."/>
            <person name="Macpherson A.J."/>
            <person name="Stecher B."/>
        </authorList>
    </citation>
    <scope>NUCLEOTIDE SEQUENCE</scope>
    <source>
        <strain evidence="6">KB18</strain>
    </source>
</reference>
<dbReference type="AlphaFoldDB" id="A0A1Z2XV30"/>